<sequence length="130" mass="14642">MIKIRILLVIIFLLVGVCAIQMANEVLADKQGEVIYLAEKRADKVAADVSEVVDGYKGIDFFLGETDEQVIKVNGKPKWAHEYLNGAYALRYEIKDTDTHGKSELLTIHFIEVKHSHHDEYQVTGAVVEN</sequence>
<keyword evidence="2" id="KW-1185">Reference proteome</keyword>
<accession>A0A4P6YVL2</accession>
<evidence type="ECO:0000313" key="1">
    <source>
        <dbReference type="EMBL" id="QBO36838.1"/>
    </source>
</evidence>
<dbReference type="EMBL" id="CP037940">
    <property type="protein sequence ID" value="QBO36838.1"/>
    <property type="molecule type" value="Genomic_DNA"/>
</dbReference>
<dbReference type="KEGG" id="wei:EQG49_10480"/>
<proteinExistence type="predicted"/>
<evidence type="ECO:0000313" key="2">
    <source>
        <dbReference type="Proteomes" id="UP000292886"/>
    </source>
</evidence>
<dbReference type="Proteomes" id="UP000292886">
    <property type="component" value="Chromosome"/>
</dbReference>
<dbReference type="AlphaFoldDB" id="A0A4P6YVL2"/>
<reference evidence="2" key="1">
    <citation type="submission" date="2019-03" db="EMBL/GenBank/DDBJ databases">
        <title>Weissella sp. 26KH-42 Genome sequencing.</title>
        <authorList>
            <person name="Heo J."/>
            <person name="Kim S.-J."/>
            <person name="Kim J.-S."/>
            <person name="Hong S.-B."/>
            <person name="Kwon S.-W."/>
        </authorList>
    </citation>
    <scope>NUCLEOTIDE SEQUENCE [LARGE SCALE GENOMIC DNA]</scope>
    <source>
        <strain evidence="2">26KH-42</strain>
    </source>
</reference>
<organism evidence="1 2">
    <name type="scientific">Periweissella cryptocerci</name>
    <dbReference type="NCBI Taxonomy" id="2506420"/>
    <lineage>
        <taxon>Bacteria</taxon>
        <taxon>Bacillati</taxon>
        <taxon>Bacillota</taxon>
        <taxon>Bacilli</taxon>
        <taxon>Lactobacillales</taxon>
        <taxon>Lactobacillaceae</taxon>
        <taxon>Periweissella</taxon>
    </lineage>
</organism>
<gene>
    <name evidence="1" type="ORF">EQG49_10480</name>
</gene>
<dbReference type="RefSeq" id="WP_133363915.1">
    <property type="nucleotide sequence ID" value="NZ_CP037940.1"/>
</dbReference>
<protein>
    <submittedName>
        <fullName evidence="1">Uncharacterized protein</fullName>
    </submittedName>
</protein>
<name>A0A4P6YVL2_9LACO</name>